<dbReference type="SMART" id="SM00342">
    <property type="entry name" value="HTH_ARAC"/>
    <property type="match status" value="1"/>
</dbReference>
<feature type="transmembrane region" description="Helical" evidence="4">
    <location>
        <begin position="20"/>
        <end position="41"/>
    </location>
</feature>
<feature type="transmembrane region" description="Helical" evidence="4">
    <location>
        <begin position="291"/>
        <end position="313"/>
    </location>
</feature>
<dbReference type="SUPFAM" id="SSF46689">
    <property type="entry name" value="Homeodomain-like"/>
    <property type="match status" value="2"/>
</dbReference>
<organism evidence="6 7">
    <name type="scientific">Paenibacillus eucommiae</name>
    <dbReference type="NCBI Taxonomy" id="1355755"/>
    <lineage>
        <taxon>Bacteria</taxon>
        <taxon>Bacillati</taxon>
        <taxon>Bacillota</taxon>
        <taxon>Bacilli</taxon>
        <taxon>Bacillales</taxon>
        <taxon>Paenibacillaceae</taxon>
        <taxon>Paenibacillus</taxon>
    </lineage>
</organism>
<protein>
    <submittedName>
        <fullName evidence="6">YesN/AraC family two-component response regulator</fullName>
    </submittedName>
</protein>
<dbReference type="Gene3D" id="1.10.10.60">
    <property type="entry name" value="Homeodomain-like"/>
    <property type="match status" value="2"/>
</dbReference>
<dbReference type="EMBL" id="JAGGLB010000024">
    <property type="protein sequence ID" value="MBP1994283.1"/>
    <property type="molecule type" value="Genomic_DNA"/>
</dbReference>
<evidence type="ECO:0000313" key="6">
    <source>
        <dbReference type="EMBL" id="MBP1994283.1"/>
    </source>
</evidence>
<reference evidence="6 7" key="1">
    <citation type="submission" date="2021-03" db="EMBL/GenBank/DDBJ databases">
        <title>Genomic Encyclopedia of Type Strains, Phase IV (KMG-IV): sequencing the most valuable type-strain genomes for metagenomic binning, comparative biology and taxonomic classification.</title>
        <authorList>
            <person name="Goeker M."/>
        </authorList>
    </citation>
    <scope>NUCLEOTIDE SEQUENCE [LARGE SCALE GENOMIC DNA]</scope>
    <source>
        <strain evidence="6 7">DSM 26048</strain>
    </source>
</reference>
<keyword evidence="4" id="KW-0472">Membrane</keyword>
<proteinExistence type="predicted"/>
<gene>
    <name evidence="6" type="ORF">J2Z66_005919</name>
</gene>
<evidence type="ECO:0000256" key="1">
    <source>
        <dbReference type="ARBA" id="ARBA00023015"/>
    </source>
</evidence>
<evidence type="ECO:0000313" key="7">
    <source>
        <dbReference type="Proteomes" id="UP001519287"/>
    </source>
</evidence>
<evidence type="ECO:0000256" key="3">
    <source>
        <dbReference type="ARBA" id="ARBA00023163"/>
    </source>
</evidence>
<dbReference type="PANTHER" id="PTHR43280">
    <property type="entry name" value="ARAC-FAMILY TRANSCRIPTIONAL REGULATOR"/>
    <property type="match status" value="1"/>
</dbReference>
<dbReference type="Pfam" id="PF12833">
    <property type="entry name" value="HTH_18"/>
    <property type="match status" value="1"/>
</dbReference>
<evidence type="ECO:0000256" key="4">
    <source>
        <dbReference type="SAM" id="Phobius"/>
    </source>
</evidence>
<evidence type="ECO:0000259" key="5">
    <source>
        <dbReference type="PROSITE" id="PS01124"/>
    </source>
</evidence>
<dbReference type="InterPro" id="IPR018060">
    <property type="entry name" value="HTH_AraC"/>
</dbReference>
<keyword evidence="1" id="KW-0805">Transcription regulation</keyword>
<dbReference type="PROSITE" id="PS01124">
    <property type="entry name" value="HTH_ARAC_FAMILY_2"/>
    <property type="match status" value="1"/>
</dbReference>
<comment type="caution">
    <text evidence="6">The sequence shown here is derived from an EMBL/GenBank/DDBJ whole genome shotgun (WGS) entry which is preliminary data.</text>
</comment>
<name>A0ABS4J373_9BACL</name>
<sequence>MMLKRLQILLKRNSLFFKLLTGFISLIILLLSFNFFSYTILIKDVQREIIRNNSLNLSNSVERYENHLNIIQNAIYRLYFNDKIILLNELGNSLQFDPVNQVVDEIKAITGNELLFIDNIFLQFNKNDYTIDMNGPSTTDQFSYKYFSKAYWPDFWRDQMKMTYTMKVFPESEFTNKKTNNSSRLIPVIYKNKILEQFYVAAFLNADKLMQAFHNSNQDQFYILDEDKRPIFSSSSESLSPHLLDKITGSEAYVNQDATYYFYKKGAFSNLTYVNVVPYNKLYNDMIQLNLILISLLGLALIISIIISIGLSLKFNSPVKKIINAINKLGSESPLHSNIDEYNLIYDKIKHFIQADQDIRDDFKQNAAQLQYFRYMCKMKNIYSHDKEFQDDKKPFYLILFHLTKTEAFQLLSTGEQQRAMYYIKEFIDIVLSEHFSDPVTMQIEKDQIISILITETEEKDLNAIIHRLKHVFDHDKDYCTLTVAVNPILRTSAEFTEAYDEALEMVHRRKMTNETQVITEMLPEPLITGFTPDHEQTFITYLQSGAKESCMSMITTQLNHMEKIGVSARQYEDFARNLITITIKMMLTMNLDISSILDKKSPYSHLSNCFSIQGHIDFFERFFSEAAHMISSISEDNDPIKSLLLQYVNLNYSQEISLDKVADELGLSSHYVSKYFKEKTGTNFIDYVTQLRINKAKDLLLNSSLKTQEISEQVGYMYTNSFIRMFRKATGVSPGEYRKSVRLKRNNADLTSF</sequence>
<dbReference type="Proteomes" id="UP001519287">
    <property type="component" value="Unassembled WGS sequence"/>
</dbReference>
<dbReference type="PANTHER" id="PTHR43280:SF28">
    <property type="entry name" value="HTH-TYPE TRANSCRIPTIONAL ACTIVATOR RHAS"/>
    <property type="match status" value="1"/>
</dbReference>
<keyword evidence="4" id="KW-0812">Transmembrane</keyword>
<accession>A0ABS4J373</accession>
<evidence type="ECO:0000256" key="2">
    <source>
        <dbReference type="ARBA" id="ARBA00023125"/>
    </source>
</evidence>
<dbReference type="InterPro" id="IPR009057">
    <property type="entry name" value="Homeodomain-like_sf"/>
</dbReference>
<keyword evidence="3" id="KW-0804">Transcription</keyword>
<keyword evidence="2" id="KW-0238">DNA-binding</keyword>
<dbReference type="RefSeq" id="WP_209976125.1">
    <property type="nucleotide sequence ID" value="NZ_JAGGLB010000024.1"/>
</dbReference>
<feature type="domain" description="HTH araC/xylS-type" evidence="5">
    <location>
        <begin position="643"/>
        <end position="741"/>
    </location>
</feature>
<keyword evidence="7" id="KW-1185">Reference proteome</keyword>
<keyword evidence="4" id="KW-1133">Transmembrane helix</keyword>